<dbReference type="Pfam" id="PF16929">
    <property type="entry name" value="Asp2"/>
    <property type="match status" value="1"/>
</dbReference>
<protein>
    <submittedName>
        <fullName evidence="1">Accessory Sec system protein Asp2</fullName>
    </submittedName>
</protein>
<organism evidence="1 2">
    <name type="scientific">Staphylococcus coagulans</name>
    <dbReference type="NCBI Taxonomy" id="74706"/>
    <lineage>
        <taxon>Bacteria</taxon>
        <taxon>Bacillati</taxon>
        <taxon>Bacillota</taxon>
        <taxon>Bacilli</taxon>
        <taxon>Bacillales</taxon>
        <taxon>Staphylococcaceae</taxon>
        <taxon>Staphylococcus</taxon>
    </lineage>
</organism>
<comment type="caution">
    <text evidence="1">The sequence shown here is derived from an EMBL/GenBank/DDBJ whole genome shotgun (WGS) entry which is preliminary data.</text>
</comment>
<dbReference type="Proteomes" id="UP000524893">
    <property type="component" value="Unassembled WGS sequence"/>
</dbReference>
<sequence length="515" mass="59203">MARKYKVLQIGGNDLSSHFLTKEEVVFQFLTTRALEDKVTYDEYLNDKAYDLIFVQTAYSQPLMKALQNITAPYNTYIDQQFWGSKFKSEPLVRERMIRPFQYKTSEECIHKLLALSFSGQYGDKIAPHTCIVNSKFKGNAYYDGSHAIVLTGDFGEDFKPILSWQNYLVYDREKVIQIWPEYTVTGRVEVLFTLRLLDFGTAGKFSREFVLKGEELKRPLEIPVADENAYILITAKAKGSGTLRVGAIHKRWSRMEMGQCILGGERYVDENREEFLHYFDPGDLKPPLNVYFSGYRTAEGFEGFYMMRKFKTPFLLIADPRVEGGAFYLGSKSFESNIIKVIQDKLKFLGFKDDDLILSGLSMGSFGALYYGAQLKPAAIVVGKPLVNIGTIAECMRLKRPEEFGTAIDVLMKNEKAMDADAIQRLNRRFWNVLEQSNIKETTVAVSYMEDDDYDIEAFNMLLPLLSRQHIRVMSRSIPGRHNDDSATITNWFVNFYNMILESRFGRVTHERKG</sequence>
<evidence type="ECO:0000313" key="2">
    <source>
        <dbReference type="Proteomes" id="UP000524893"/>
    </source>
</evidence>
<dbReference type="GO" id="GO:0015031">
    <property type="term" value="P:protein transport"/>
    <property type="evidence" value="ECO:0007669"/>
    <property type="project" value="InterPro"/>
</dbReference>
<dbReference type="EMBL" id="JABTCN010000023">
    <property type="protein sequence ID" value="MBA8776844.1"/>
    <property type="molecule type" value="Genomic_DNA"/>
</dbReference>
<dbReference type="InterPro" id="IPR029058">
    <property type="entry name" value="AB_hydrolase_fold"/>
</dbReference>
<dbReference type="InterPro" id="IPR022267">
    <property type="entry name" value="Asp2"/>
</dbReference>
<dbReference type="AlphaFoldDB" id="A0A9X0TMZ6"/>
<proteinExistence type="predicted"/>
<accession>A0A9X0TMZ6</accession>
<name>A0A9X0TMZ6_9STAP</name>
<reference evidence="1 2" key="1">
    <citation type="journal article" date="2020" name="Access Microbiol">
        <title>Isolation and genome sequencing of Staphylococcus schleiferi subspecies coagulans from Antarctic seals.</title>
        <authorList>
            <person name="Foster G."/>
            <person name="Robb A."/>
            <person name="Paterson G.K."/>
        </authorList>
    </citation>
    <scope>NUCLEOTIDE SEQUENCE [LARGE SCALE GENOMIC DNA]</scope>
    <source>
        <strain evidence="1 2">M615/02/4</strain>
    </source>
</reference>
<evidence type="ECO:0000313" key="1">
    <source>
        <dbReference type="EMBL" id="MBA8776844.1"/>
    </source>
</evidence>
<dbReference type="SUPFAM" id="SSF53474">
    <property type="entry name" value="alpha/beta-Hydrolases"/>
    <property type="match status" value="1"/>
</dbReference>
<gene>
    <name evidence="1" type="primary">asp2</name>
    <name evidence="1" type="ORF">HR081_08140</name>
</gene>
<dbReference type="NCBIfam" id="TIGR03712">
    <property type="entry name" value="acc_sec_asp2"/>
    <property type="match status" value="1"/>
</dbReference>
<dbReference type="RefSeq" id="WP_182280905.1">
    <property type="nucleotide sequence ID" value="NZ_JABTCN010000023.1"/>
</dbReference>